<dbReference type="HOGENOM" id="CLU_3155838_0_0_10"/>
<proteinExistence type="predicted"/>
<keyword evidence="3" id="KW-1185">Reference proteome</keyword>
<organism evidence="2 3">
    <name type="scientific">Paraprevotella clara YIT 11840</name>
    <dbReference type="NCBI Taxonomy" id="762968"/>
    <lineage>
        <taxon>Bacteria</taxon>
        <taxon>Pseudomonadati</taxon>
        <taxon>Bacteroidota</taxon>
        <taxon>Bacteroidia</taxon>
        <taxon>Bacteroidales</taxon>
        <taxon>Prevotellaceae</taxon>
        <taxon>Paraprevotella</taxon>
    </lineage>
</organism>
<reference evidence="2 3" key="1">
    <citation type="submission" date="2011-03" db="EMBL/GenBank/DDBJ databases">
        <authorList>
            <person name="Weinstock G."/>
            <person name="Sodergren E."/>
            <person name="Clifton S."/>
            <person name="Fulton L."/>
            <person name="Fulton B."/>
            <person name="Courtney L."/>
            <person name="Fronick C."/>
            <person name="Harrison M."/>
            <person name="Strong C."/>
            <person name="Farmer C."/>
            <person name="Delahaunty K."/>
            <person name="Markovic C."/>
            <person name="Hall O."/>
            <person name="Minx P."/>
            <person name="Tomlinson C."/>
            <person name="Mitreva M."/>
            <person name="Hou S."/>
            <person name="Chen J."/>
            <person name="Wollam A."/>
            <person name="Pepin K.H."/>
            <person name="Johnson M."/>
            <person name="Bhonagiri V."/>
            <person name="Zhang X."/>
            <person name="Suruliraj S."/>
            <person name="Warren W."/>
            <person name="Chinwalla A."/>
            <person name="Mardis E.R."/>
            <person name="Wilson R.K."/>
        </authorList>
    </citation>
    <scope>NUCLEOTIDE SEQUENCE [LARGE SCALE GENOMIC DNA]</scope>
    <source>
        <strain evidence="2 3">YIT 11840</strain>
    </source>
</reference>
<comment type="caution">
    <text evidence="2">The sequence shown here is derived from an EMBL/GenBank/DDBJ whole genome shotgun (WGS) entry which is preliminary data.</text>
</comment>
<keyword evidence="1" id="KW-0472">Membrane</keyword>
<evidence type="ECO:0000313" key="2">
    <source>
        <dbReference type="EMBL" id="EHH00635.1"/>
    </source>
</evidence>
<dbReference type="Proteomes" id="UP000003598">
    <property type="component" value="Unassembled WGS sequence"/>
</dbReference>
<feature type="transmembrane region" description="Helical" evidence="1">
    <location>
        <begin position="12"/>
        <end position="32"/>
    </location>
</feature>
<protein>
    <submittedName>
        <fullName evidence="2">Uncharacterized protein</fullName>
    </submittedName>
</protein>
<evidence type="ECO:0000313" key="3">
    <source>
        <dbReference type="Proteomes" id="UP000003598"/>
    </source>
</evidence>
<accession>G5SR81</accession>
<keyword evidence="1" id="KW-0812">Transmembrane</keyword>
<name>G5SR81_9BACT</name>
<dbReference type="EMBL" id="AFFY01000022">
    <property type="protein sequence ID" value="EHH00635.1"/>
    <property type="molecule type" value="Genomic_DNA"/>
</dbReference>
<keyword evidence="1" id="KW-1133">Transmembrane helix</keyword>
<dbReference type="AlphaFoldDB" id="G5SR81"/>
<sequence>MVEDVAQQRAMAVSKLFFIMFVFKWIKFGFYIGRGNLSPARMEFNNRC</sequence>
<evidence type="ECO:0000256" key="1">
    <source>
        <dbReference type="SAM" id="Phobius"/>
    </source>
</evidence>
<gene>
    <name evidence="2" type="ORF">HMPREF9441_01872</name>
</gene>